<protein>
    <submittedName>
        <fullName evidence="6">Uncharacterized protein</fullName>
    </submittedName>
</protein>
<keyword evidence="2" id="KW-1003">Cell membrane</keyword>
<gene>
    <name evidence="6" type="ORF">S01H1_15922</name>
</gene>
<reference evidence="6" key="1">
    <citation type="journal article" date="2014" name="Front. Microbiol.">
        <title>High frequency of phylogenetically diverse reductive dehalogenase-homologous genes in deep subseafloor sedimentary metagenomes.</title>
        <authorList>
            <person name="Kawai M."/>
            <person name="Futagami T."/>
            <person name="Toyoda A."/>
            <person name="Takaki Y."/>
            <person name="Nishi S."/>
            <person name="Hori S."/>
            <person name="Arai W."/>
            <person name="Tsubouchi T."/>
            <person name="Morono Y."/>
            <person name="Uchiyama I."/>
            <person name="Ito T."/>
            <person name="Fujiyama A."/>
            <person name="Inagaki F."/>
            <person name="Takami H."/>
        </authorList>
    </citation>
    <scope>NUCLEOTIDE SEQUENCE</scope>
    <source>
        <strain evidence="6">Expedition CK06-06</strain>
    </source>
</reference>
<evidence type="ECO:0000256" key="5">
    <source>
        <dbReference type="ARBA" id="ARBA00023136"/>
    </source>
</evidence>
<keyword evidence="5" id="KW-0472">Membrane</keyword>
<keyword evidence="3" id="KW-0812">Transmembrane</keyword>
<sequence length="64" mass="7319">GLKMLLLCEREVINATPGRNVKDATVIIRGDRDAKTGRVQQVIKLCQETGFEKFDFRAKQQDRI</sequence>
<evidence type="ECO:0000256" key="3">
    <source>
        <dbReference type="ARBA" id="ARBA00022692"/>
    </source>
</evidence>
<evidence type="ECO:0000256" key="1">
    <source>
        <dbReference type="ARBA" id="ARBA00004162"/>
    </source>
</evidence>
<evidence type="ECO:0000313" key="6">
    <source>
        <dbReference type="EMBL" id="GAF77378.1"/>
    </source>
</evidence>
<proteinExistence type="predicted"/>
<dbReference type="AlphaFoldDB" id="X0S8L2"/>
<dbReference type="Pfam" id="PF02472">
    <property type="entry name" value="ExbD"/>
    <property type="match status" value="1"/>
</dbReference>
<accession>X0S8L2</accession>
<dbReference type="InterPro" id="IPR003400">
    <property type="entry name" value="ExbD"/>
</dbReference>
<name>X0S8L2_9ZZZZ</name>
<keyword evidence="4" id="KW-1133">Transmembrane helix</keyword>
<comment type="caution">
    <text evidence="6">The sequence shown here is derived from an EMBL/GenBank/DDBJ whole genome shotgun (WGS) entry which is preliminary data.</text>
</comment>
<evidence type="ECO:0000256" key="4">
    <source>
        <dbReference type="ARBA" id="ARBA00022989"/>
    </source>
</evidence>
<dbReference type="GO" id="GO:0022857">
    <property type="term" value="F:transmembrane transporter activity"/>
    <property type="evidence" value="ECO:0007669"/>
    <property type="project" value="InterPro"/>
</dbReference>
<evidence type="ECO:0000256" key="2">
    <source>
        <dbReference type="ARBA" id="ARBA00022475"/>
    </source>
</evidence>
<dbReference type="Gene3D" id="3.30.420.270">
    <property type="match status" value="1"/>
</dbReference>
<dbReference type="EMBL" id="BARS01008341">
    <property type="protein sequence ID" value="GAF77378.1"/>
    <property type="molecule type" value="Genomic_DNA"/>
</dbReference>
<organism evidence="6">
    <name type="scientific">marine sediment metagenome</name>
    <dbReference type="NCBI Taxonomy" id="412755"/>
    <lineage>
        <taxon>unclassified sequences</taxon>
        <taxon>metagenomes</taxon>
        <taxon>ecological metagenomes</taxon>
    </lineage>
</organism>
<dbReference type="GO" id="GO:0005886">
    <property type="term" value="C:plasma membrane"/>
    <property type="evidence" value="ECO:0007669"/>
    <property type="project" value="UniProtKB-SubCell"/>
</dbReference>
<feature type="non-terminal residue" evidence="6">
    <location>
        <position position="1"/>
    </location>
</feature>
<comment type="subcellular location">
    <subcellularLocation>
        <location evidence="1">Cell membrane</location>
        <topology evidence="1">Single-pass membrane protein</topology>
    </subcellularLocation>
</comment>